<feature type="transmembrane region" description="Helical" evidence="1">
    <location>
        <begin position="169"/>
        <end position="192"/>
    </location>
</feature>
<evidence type="ECO:0000259" key="2">
    <source>
        <dbReference type="Pfam" id="PF01757"/>
    </source>
</evidence>
<evidence type="ECO:0000313" key="3">
    <source>
        <dbReference type="EMBL" id="KGO92510.1"/>
    </source>
</evidence>
<dbReference type="STRING" id="1121898.GCA_000422725_03490"/>
<dbReference type="AlphaFoldDB" id="A0A0A2MWA2"/>
<evidence type="ECO:0000256" key="1">
    <source>
        <dbReference type="SAM" id="Phobius"/>
    </source>
</evidence>
<dbReference type="eggNOG" id="COG1835">
    <property type="taxonomic scope" value="Bacteria"/>
</dbReference>
<dbReference type="RefSeq" id="WP_026991457.1">
    <property type="nucleotide sequence ID" value="NZ_AUGP01000029.1"/>
</dbReference>
<evidence type="ECO:0000313" key="4">
    <source>
        <dbReference type="Proteomes" id="UP000030111"/>
    </source>
</evidence>
<feature type="transmembrane region" description="Helical" evidence="1">
    <location>
        <begin position="39"/>
        <end position="62"/>
    </location>
</feature>
<comment type="caution">
    <text evidence="3">The sequence shown here is derived from an EMBL/GenBank/DDBJ whole genome shotgun (WGS) entry which is preliminary data.</text>
</comment>
<keyword evidence="1" id="KW-0812">Transmembrane</keyword>
<dbReference type="InterPro" id="IPR002656">
    <property type="entry name" value="Acyl_transf_3_dom"/>
</dbReference>
<dbReference type="InterPro" id="IPR050879">
    <property type="entry name" value="Acyltransferase_3"/>
</dbReference>
<dbReference type="PANTHER" id="PTHR23028:SF53">
    <property type="entry name" value="ACYL_TRANSF_3 DOMAIN-CONTAINING PROTEIN"/>
    <property type="match status" value="1"/>
</dbReference>
<feature type="transmembrane region" description="Helical" evidence="1">
    <location>
        <begin position="198"/>
        <end position="220"/>
    </location>
</feature>
<dbReference type="PANTHER" id="PTHR23028">
    <property type="entry name" value="ACETYLTRANSFERASE"/>
    <property type="match status" value="1"/>
</dbReference>
<dbReference type="Proteomes" id="UP000030111">
    <property type="component" value="Unassembled WGS sequence"/>
</dbReference>
<feature type="transmembrane region" description="Helical" evidence="1">
    <location>
        <begin position="232"/>
        <end position="253"/>
    </location>
</feature>
<feature type="domain" description="Acyltransferase 3" evidence="2">
    <location>
        <begin position="5"/>
        <end position="341"/>
    </location>
</feature>
<protein>
    <recommendedName>
        <fullName evidence="2">Acyltransferase 3 domain-containing protein</fullName>
    </recommendedName>
</protein>
<sequence length="358" mass="41278">MSRIKSLDGIRAISILMVLIGHASETMPKSLKENILFMFIANGSLGVKIFFVISGFLITKLLLIEKKKNGKINLKDFYLRRIFRIFPVFYLYIIVILFLKYTLIPNIFNNFTLVGFACVYLWNYKHLLVSDTTPDNGNWFFGHFWSLSMEEQFYLVWPVMFIKIKNMSLLIKIVAVIIILMPIVRIATYFLMPDSRGQLGMMLQTGGDSILVGCLAALLEQNTKFKKVAVKYYSNGYLIALSALFIFILSPLLNSKLGGTYSVTLGHSINNIFIIILIFWCIYIPSKVANVLNSRVLVQIGILSYSLYIWQQLFLTNRTDLWVNKFPQNIIIVVFVAFISYYVVEKPILNIKKRFKKV</sequence>
<feature type="transmembrane region" description="Helical" evidence="1">
    <location>
        <begin position="265"/>
        <end position="284"/>
    </location>
</feature>
<reference evidence="3 4" key="1">
    <citation type="submission" date="2013-09" db="EMBL/GenBank/DDBJ databases">
        <authorList>
            <person name="Zeng Z."/>
            <person name="Chen C."/>
        </authorList>
    </citation>
    <scope>NUCLEOTIDE SEQUENCE [LARGE SCALE GENOMIC DNA]</scope>
    <source>
        <strain evidence="3 4">WB 4.1-42</strain>
    </source>
</reference>
<name>A0A0A2MWA2_9FLAO</name>
<dbReference type="GO" id="GO:0000271">
    <property type="term" value="P:polysaccharide biosynthetic process"/>
    <property type="evidence" value="ECO:0007669"/>
    <property type="project" value="TreeGrafter"/>
</dbReference>
<keyword evidence="4" id="KW-1185">Reference proteome</keyword>
<keyword evidence="1" id="KW-1133">Transmembrane helix</keyword>
<proteinExistence type="predicted"/>
<dbReference type="Pfam" id="PF01757">
    <property type="entry name" value="Acyl_transf_3"/>
    <property type="match status" value="1"/>
</dbReference>
<accession>A0A0A2MWA2</accession>
<feature type="transmembrane region" description="Helical" evidence="1">
    <location>
        <begin position="82"/>
        <end position="101"/>
    </location>
</feature>
<feature type="transmembrane region" description="Helical" evidence="1">
    <location>
        <begin position="296"/>
        <end position="314"/>
    </location>
</feature>
<keyword evidence="1" id="KW-0472">Membrane</keyword>
<feature type="transmembrane region" description="Helical" evidence="1">
    <location>
        <begin position="326"/>
        <end position="344"/>
    </location>
</feature>
<dbReference type="GO" id="GO:0016747">
    <property type="term" value="F:acyltransferase activity, transferring groups other than amino-acyl groups"/>
    <property type="evidence" value="ECO:0007669"/>
    <property type="project" value="InterPro"/>
</dbReference>
<feature type="transmembrane region" description="Helical" evidence="1">
    <location>
        <begin position="107"/>
        <end position="124"/>
    </location>
</feature>
<dbReference type="EMBL" id="JRLY01000009">
    <property type="protein sequence ID" value="KGO92510.1"/>
    <property type="molecule type" value="Genomic_DNA"/>
</dbReference>
<dbReference type="GO" id="GO:0016020">
    <property type="term" value="C:membrane"/>
    <property type="evidence" value="ECO:0007669"/>
    <property type="project" value="TreeGrafter"/>
</dbReference>
<gene>
    <name evidence="3" type="ORF">Q766_12060</name>
</gene>
<organism evidence="3 4">
    <name type="scientific">Flavobacterium subsaxonicum WB 4.1-42 = DSM 21790</name>
    <dbReference type="NCBI Taxonomy" id="1121898"/>
    <lineage>
        <taxon>Bacteria</taxon>
        <taxon>Pseudomonadati</taxon>
        <taxon>Bacteroidota</taxon>
        <taxon>Flavobacteriia</taxon>
        <taxon>Flavobacteriales</taxon>
        <taxon>Flavobacteriaceae</taxon>
        <taxon>Flavobacterium</taxon>
    </lineage>
</organism>